<evidence type="ECO:0000313" key="6">
    <source>
        <dbReference type="EMBL" id="ADB51220.1"/>
    </source>
</evidence>
<gene>
    <name evidence="6" type="ordered locus">Cwoe_2801</name>
</gene>
<reference evidence="7" key="2">
    <citation type="submission" date="2010-01" db="EMBL/GenBank/DDBJ databases">
        <title>The complete genome of Conexibacter woesei DSM 14684.</title>
        <authorList>
            <consortium name="US DOE Joint Genome Institute (JGI-PGF)"/>
            <person name="Lucas S."/>
            <person name="Copeland A."/>
            <person name="Lapidus A."/>
            <person name="Glavina del Rio T."/>
            <person name="Dalin E."/>
            <person name="Tice H."/>
            <person name="Bruce D."/>
            <person name="Goodwin L."/>
            <person name="Pitluck S."/>
            <person name="Kyrpides N."/>
            <person name="Mavromatis K."/>
            <person name="Ivanova N."/>
            <person name="Mikhailova N."/>
            <person name="Chertkov O."/>
            <person name="Brettin T."/>
            <person name="Detter J.C."/>
            <person name="Han C."/>
            <person name="Larimer F."/>
            <person name="Land M."/>
            <person name="Hauser L."/>
            <person name="Markowitz V."/>
            <person name="Cheng J.-F."/>
            <person name="Hugenholtz P."/>
            <person name="Woyke T."/>
            <person name="Wu D."/>
            <person name="Pukall R."/>
            <person name="Steenblock K."/>
            <person name="Schneider S."/>
            <person name="Klenk H.-P."/>
            <person name="Eisen J.A."/>
        </authorList>
    </citation>
    <scope>NUCLEOTIDE SEQUENCE [LARGE SCALE GENOMIC DNA]</scope>
    <source>
        <strain evidence="7">DSM 14684 / CIP 108061 / JCM 11494 / NBRC 100937 / ID131577</strain>
    </source>
</reference>
<dbReference type="STRING" id="469383.Cwoe_2801"/>
<dbReference type="InterPro" id="IPR003593">
    <property type="entry name" value="AAA+_ATPase"/>
</dbReference>
<proteinExistence type="inferred from homology"/>
<reference evidence="6 7" key="1">
    <citation type="journal article" date="2010" name="Stand. Genomic Sci.">
        <title>Complete genome sequence of Conexibacter woesei type strain (ID131577).</title>
        <authorList>
            <person name="Pukall R."/>
            <person name="Lapidus A."/>
            <person name="Glavina Del Rio T."/>
            <person name="Copeland A."/>
            <person name="Tice H."/>
            <person name="Cheng J.-F."/>
            <person name="Lucas S."/>
            <person name="Chen F."/>
            <person name="Nolan M."/>
            <person name="Bruce D."/>
            <person name="Goodwin L."/>
            <person name="Pitluck S."/>
            <person name="Mavromatis K."/>
            <person name="Ivanova N."/>
            <person name="Ovchinnikova G."/>
            <person name="Pati A."/>
            <person name="Chen A."/>
            <person name="Palaniappan K."/>
            <person name="Land M."/>
            <person name="Hauser L."/>
            <person name="Chang Y.-J."/>
            <person name="Jeffries C.D."/>
            <person name="Chain P."/>
            <person name="Meincke L."/>
            <person name="Sims D."/>
            <person name="Brettin T."/>
            <person name="Detter J.C."/>
            <person name="Rohde M."/>
            <person name="Goeker M."/>
            <person name="Bristow J."/>
            <person name="Eisen J.A."/>
            <person name="Markowitz V."/>
            <person name="Kyrpides N.C."/>
            <person name="Klenk H.-P."/>
            <person name="Hugenholtz P."/>
        </authorList>
    </citation>
    <scope>NUCLEOTIDE SEQUENCE [LARGE SCALE GENOMIC DNA]</scope>
    <source>
        <strain evidence="7">DSM 14684 / CIP 108061 / JCM 11494 / NBRC 100937 / ID131577</strain>
    </source>
</reference>
<evidence type="ECO:0000256" key="2">
    <source>
        <dbReference type="ARBA" id="ARBA00022448"/>
    </source>
</evidence>
<protein>
    <submittedName>
        <fullName evidence="6">Oligopeptide/dipeptide ABC transporter, ATPase subunit</fullName>
    </submittedName>
</protein>
<dbReference type="FunFam" id="3.40.50.300:FF:000016">
    <property type="entry name" value="Oligopeptide ABC transporter ATP-binding component"/>
    <property type="match status" value="1"/>
</dbReference>
<dbReference type="GO" id="GO:0055085">
    <property type="term" value="P:transmembrane transport"/>
    <property type="evidence" value="ECO:0007669"/>
    <property type="project" value="UniProtKB-ARBA"/>
</dbReference>
<dbReference type="HOGENOM" id="CLU_000604_1_23_11"/>
<evidence type="ECO:0000256" key="4">
    <source>
        <dbReference type="ARBA" id="ARBA00022840"/>
    </source>
</evidence>
<keyword evidence="7" id="KW-1185">Reference proteome</keyword>
<dbReference type="GO" id="GO:0016887">
    <property type="term" value="F:ATP hydrolysis activity"/>
    <property type="evidence" value="ECO:0007669"/>
    <property type="project" value="InterPro"/>
</dbReference>
<dbReference type="InterPro" id="IPR027417">
    <property type="entry name" value="P-loop_NTPase"/>
</dbReference>
<dbReference type="NCBIfam" id="TIGR01727">
    <property type="entry name" value="oligo_HPY"/>
    <property type="match status" value="1"/>
</dbReference>
<evidence type="ECO:0000313" key="7">
    <source>
        <dbReference type="Proteomes" id="UP000008229"/>
    </source>
</evidence>
<keyword evidence="2" id="KW-0813">Transport</keyword>
<dbReference type="PANTHER" id="PTHR43776:SF7">
    <property type="entry name" value="D,D-DIPEPTIDE TRANSPORT ATP-BINDING PROTEIN DDPF-RELATED"/>
    <property type="match status" value="1"/>
</dbReference>
<dbReference type="KEGG" id="cwo:Cwoe_2801"/>
<dbReference type="RefSeq" id="WP_012934271.1">
    <property type="nucleotide sequence ID" value="NC_013739.1"/>
</dbReference>
<dbReference type="InterPro" id="IPR003439">
    <property type="entry name" value="ABC_transporter-like_ATP-bd"/>
</dbReference>
<keyword evidence="4" id="KW-0067">ATP-binding</keyword>
<dbReference type="InterPro" id="IPR013563">
    <property type="entry name" value="Oligopep_ABC_C"/>
</dbReference>
<evidence type="ECO:0000256" key="3">
    <source>
        <dbReference type="ARBA" id="ARBA00022741"/>
    </source>
</evidence>
<sequence length="334" mass="36206">MNDDANVLTITGLRHEFSSRAGRGRPVRAVDDVSLELRAGEVLGVVGESGSGKSTLARCAVRLIEPTAGRIELLGRDITHLDRRAMRPLRRDVHMVLQDTLAALNPRLTVGQAVAEPLRLQGVAGEERGRRTAAIFERVGLAHELGDRFPHELSGGQRQRVGIARALVLEPRLLVADEPVSALDVSVRAAVLNLLADLQAERGFACLFISHDLSVVEHVSDRVAVMYLGQIVEEGPRRELFARPQHPYTQALISAAPLPDPAAQRSRSRIVLGGDIPSPADPPSGCRFRTRCPLADARCATERPVAQAVTDGDGHLVRCHRYVPGAQVARLATR</sequence>
<dbReference type="SUPFAM" id="SSF52540">
    <property type="entry name" value="P-loop containing nucleoside triphosphate hydrolases"/>
    <property type="match status" value="1"/>
</dbReference>
<dbReference type="eggNOG" id="COG4608">
    <property type="taxonomic scope" value="Bacteria"/>
</dbReference>
<dbReference type="AlphaFoldDB" id="D3FAQ7"/>
<accession>D3FAQ7</accession>
<keyword evidence="3" id="KW-0547">Nucleotide-binding</keyword>
<evidence type="ECO:0000256" key="1">
    <source>
        <dbReference type="ARBA" id="ARBA00005417"/>
    </source>
</evidence>
<dbReference type="Pfam" id="PF08352">
    <property type="entry name" value="oligo_HPY"/>
    <property type="match status" value="1"/>
</dbReference>
<dbReference type="InterPro" id="IPR050319">
    <property type="entry name" value="ABC_transp_ATP-bind"/>
</dbReference>
<dbReference type="CDD" id="cd03257">
    <property type="entry name" value="ABC_NikE_OppD_transporters"/>
    <property type="match status" value="1"/>
</dbReference>
<dbReference type="PROSITE" id="PS00211">
    <property type="entry name" value="ABC_TRANSPORTER_1"/>
    <property type="match status" value="1"/>
</dbReference>
<name>D3FAQ7_CONWI</name>
<dbReference type="PANTHER" id="PTHR43776">
    <property type="entry name" value="TRANSPORT ATP-BINDING PROTEIN"/>
    <property type="match status" value="1"/>
</dbReference>
<dbReference type="InterPro" id="IPR017871">
    <property type="entry name" value="ABC_transporter-like_CS"/>
</dbReference>
<dbReference type="SMART" id="SM00382">
    <property type="entry name" value="AAA"/>
    <property type="match status" value="1"/>
</dbReference>
<dbReference type="EMBL" id="CP001854">
    <property type="protein sequence ID" value="ADB51220.1"/>
    <property type="molecule type" value="Genomic_DNA"/>
</dbReference>
<organism evidence="6 7">
    <name type="scientific">Conexibacter woesei (strain DSM 14684 / CCUG 47730 / CIP 108061 / JCM 11494 / NBRC 100937 / ID131577)</name>
    <dbReference type="NCBI Taxonomy" id="469383"/>
    <lineage>
        <taxon>Bacteria</taxon>
        <taxon>Bacillati</taxon>
        <taxon>Actinomycetota</taxon>
        <taxon>Thermoleophilia</taxon>
        <taxon>Solirubrobacterales</taxon>
        <taxon>Conexibacteraceae</taxon>
        <taxon>Conexibacter</taxon>
    </lineage>
</organism>
<feature type="domain" description="ABC transporter" evidence="5">
    <location>
        <begin position="13"/>
        <end position="253"/>
    </location>
</feature>
<dbReference type="Pfam" id="PF00005">
    <property type="entry name" value="ABC_tran"/>
    <property type="match status" value="1"/>
</dbReference>
<dbReference type="PROSITE" id="PS50893">
    <property type="entry name" value="ABC_TRANSPORTER_2"/>
    <property type="match status" value="1"/>
</dbReference>
<dbReference type="Proteomes" id="UP000008229">
    <property type="component" value="Chromosome"/>
</dbReference>
<dbReference type="GO" id="GO:0015833">
    <property type="term" value="P:peptide transport"/>
    <property type="evidence" value="ECO:0007669"/>
    <property type="project" value="InterPro"/>
</dbReference>
<dbReference type="GO" id="GO:0005524">
    <property type="term" value="F:ATP binding"/>
    <property type="evidence" value="ECO:0007669"/>
    <property type="project" value="UniProtKB-KW"/>
</dbReference>
<dbReference type="Gene3D" id="3.40.50.300">
    <property type="entry name" value="P-loop containing nucleotide triphosphate hydrolases"/>
    <property type="match status" value="1"/>
</dbReference>
<comment type="similarity">
    <text evidence="1">Belongs to the ABC transporter superfamily.</text>
</comment>
<evidence type="ECO:0000259" key="5">
    <source>
        <dbReference type="PROSITE" id="PS50893"/>
    </source>
</evidence>